<keyword evidence="1" id="KW-0812">Transmembrane</keyword>
<feature type="transmembrane region" description="Helical" evidence="1">
    <location>
        <begin position="171"/>
        <end position="196"/>
    </location>
</feature>
<feature type="transmembrane region" description="Helical" evidence="1">
    <location>
        <begin position="140"/>
        <end position="165"/>
    </location>
</feature>
<gene>
    <name evidence="3" type="ORF">LMG9449_2616</name>
</gene>
<protein>
    <recommendedName>
        <fullName evidence="2">Bacterial Pleckstrin homology domain-containing protein</fullName>
    </recommendedName>
</protein>
<proteinExistence type="predicted"/>
<evidence type="ECO:0000313" key="4">
    <source>
        <dbReference type="Proteomes" id="UP000053612"/>
    </source>
</evidence>
<dbReference type="PATRIC" id="fig|1360.109.peg.599"/>
<accession>A0A0V8DLF1</accession>
<keyword evidence="1" id="KW-0472">Membrane</keyword>
<dbReference type="AlphaFoldDB" id="A0A0V8DLF1"/>
<dbReference type="InterPro" id="IPR027783">
    <property type="entry name" value="Bacterial_PH-related"/>
</dbReference>
<evidence type="ECO:0000259" key="2">
    <source>
        <dbReference type="Pfam" id="PF10882"/>
    </source>
</evidence>
<feature type="domain" description="Bacterial Pleckstrin homology" evidence="2">
    <location>
        <begin position="23"/>
        <end position="115"/>
    </location>
</feature>
<reference evidence="4" key="1">
    <citation type="submission" date="2015-10" db="EMBL/GenBank/DDBJ databases">
        <title>Draft Genome Sequences of 11 Lactococcus lactis subspecies cremoris strains.</title>
        <authorList>
            <person name="Wels M."/>
            <person name="Backus L."/>
            <person name="Boekhorst J."/>
            <person name="Dijkstra A."/>
            <person name="Beerthuizen M."/>
            <person name="Kelly W."/>
            <person name="Siezen R."/>
            <person name="Bachmann H."/>
            <person name="Van Hijum S."/>
        </authorList>
    </citation>
    <scope>NUCLEOTIDE SEQUENCE [LARGE SCALE GENOMIC DNA]</scope>
    <source>
        <strain evidence="4">LMG9449</strain>
    </source>
</reference>
<dbReference type="Proteomes" id="UP000053612">
    <property type="component" value="Unassembled WGS sequence"/>
</dbReference>
<dbReference type="RefSeq" id="WP_058225473.1">
    <property type="nucleotide sequence ID" value="NZ_LKLS01000214.1"/>
</dbReference>
<organism evidence="3 4">
    <name type="scientific">Lactococcus lactis subsp. lactis</name>
    <name type="common">Streptococcus lactis</name>
    <dbReference type="NCBI Taxonomy" id="1360"/>
    <lineage>
        <taxon>Bacteria</taxon>
        <taxon>Bacillati</taxon>
        <taxon>Bacillota</taxon>
        <taxon>Bacilli</taxon>
        <taxon>Lactobacillales</taxon>
        <taxon>Streptococcaceae</taxon>
        <taxon>Lactococcus</taxon>
    </lineage>
</organism>
<evidence type="ECO:0000313" key="3">
    <source>
        <dbReference type="EMBL" id="KSU14375.1"/>
    </source>
</evidence>
<keyword evidence="1" id="KW-1133">Transmembrane helix</keyword>
<evidence type="ECO:0000256" key="1">
    <source>
        <dbReference type="SAM" id="Phobius"/>
    </source>
</evidence>
<dbReference type="EMBL" id="LKLS01000214">
    <property type="protein sequence ID" value="KSU14375.1"/>
    <property type="molecule type" value="Genomic_DNA"/>
</dbReference>
<comment type="caution">
    <text evidence="3">The sequence shown here is derived from an EMBL/GenBank/DDBJ whole genome shotgun (WGS) entry which is preliminary data.</text>
</comment>
<sequence length="201" mass="21890">MASNEIRINQSTIDVNPLGVSKVLGFKGRFSIPFTHIKSISRDYGILNNGGGWRVAGTSFLGNNSGLYSKAGEKAYINIKRHEEPVLIELIDEDVDQLILGVENPQEFIEELKKKQPQIKSDISKGKSGSFKMMSKANKVVYYMSNSAILLAIPVVILGIISGAVPSLANITIPLVLILGIVLVMLIVASLIISVINRNQK</sequence>
<name>A0A0V8DLF1_LACLL</name>
<dbReference type="Pfam" id="PF10882">
    <property type="entry name" value="bPH_5"/>
    <property type="match status" value="1"/>
</dbReference>